<evidence type="ECO:0000313" key="2">
    <source>
        <dbReference type="Proteomes" id="UP000283269"/>
    </source>
</evidence>
<dbReference type="Proteomes" id="UP000283269">
    <property type="component" value="Unassembled WGS sequence"/>
</dbReference>
<name>A0A409WZH4_PSICY</name>
<comment type="caution">
    <text evidence="1">The sequence shown here is derived from an EMBL/GenBank/DDBJ whole genome shotgun (WGS) entry which is preliminary data.</text>
</comment>
<dbReference type="AlphaFoldDB" id="A0A409WZH4"/>
<sequence length="258" mass="28541">MTEGHVVYPSNPSHTGYPSYPPYHDSLSNQTRKAWHPKITPYRLAILTTTVGLGTAKAIVTQKGGAIVSTTLEWVAGMLLSLLFLVLSDYESREDVVPPYLSWLFKPDCMDLIWKLLAFFSIDRPVYVSDELPSDSASDDAKSASPDLTPYRILVSGTVTAFGLSKAMLGYSNQLTAVTWTDWALAVPVTTLYVVHAEITMVICNNNTSSDRLYVLGLYEYNSTKVLPDLFCGDQSEILKSGDGFDYRLSTIFLPICI</sequence>
<dbReference type="EMBL" id="NHYD01002955">
    <property type="protein sequence ID" value="PPQ83886.1"/>
    <property type="molecule type" value="Genomic_DNA"/>
</dbReference>
<accession>A0A409WZH4</accession>
<gene>
    <name evidence="1" type="ORF">CVT25_000630</name>
</gene>
<keyword evidence="2" id="KW-1185">Reference proteome</keyword>
<reference evidence="1 2" key="1">
    <citation type="journal article" date="2018" name="Evol. Lett.">
        <title>Horizontal gene cluster transfer increased hallucinogenic mushroom diversity.</title>
        <authorList>
            <person name="Reynolds H.T."/>
            <person name="Vijayakumar V."/>
            <person name="Gluck-Thaler E."/>
            <person name="Korotkin H.B."/>
            <person name="Matheny P.B."/>
            <person name="Slot J.C."/>
        </authorList>
    </citation>
    <scope>NUCLEOTIDE SEQUENCE [LARGE SCALE GENOMIC DNA]</scope>
    <source>
        <strain evidence="1 2">2631</strain>
    </source>
</reference>
<proteinExistence type="predicted"/>
<dbReference type="OrthoDB" id="3268450at2759"/>
<dbReference type="InParanoid" id="A0A409WZH4"/>
<evidence type="ECO:0000313" key="1">
    <source>
        <dbReference type="EMBL" id="PPQ83886.1"/>
    </source>
</evidence>
<protein>
    <submittedName>
        <fullName evidence="1">Uncharacterized protein</fullName>
    </submittedName>
</protein>
<organism evidence="1 2">
    <name type="scientific">Psilocybe cyanescens</name>
    <dbReference type="NCBI Taxonomy" id="93625"/>
    <lineage>
        <taxon>Eukaryota</taxon>
        <taxon>Fungi</taxon>
        <taxon>Dikarya</taxon>
        <taxon>Basidiomycota</taxon>
        <taxon>Agaricomycotina</taxon>
        <taxon>Agaricomycetes</taxon>
        <taxon>Agaricomycetidae</taxon>
        <taxon>Agaricales</taxon>
        <taxon>Agaricineae</taxon>
        <taxon>Strophariaceae</taxon>
        <taxon>Psilocybe</taxon>
    </lineage>
</organism>